<dbReference type="EMBL" id="RRYP01000569">
    <property type="protein sequence ID" value="TNV87216.1"/>
    <property type="molecule type" value="Genomic_DNA"/>
</dbReference>
<feature type="region of interest" description="Disordered" evidence="1">
    <location>
        <begin position="283"/>
        <end position="319"/>
    </location>
</feature>
<accession>A0A8J8TAA7</accession>
<comment type="caution">
    <text evidence="3">The sequence shown here is derived from an EMBL/GenBank/DDBJ whole genome shotgun (WGS) entry which is preliminary data.</text>
</comment>
<organism evidence="3 4">
    <name type="scientific">Halteria grandinella</name>
    <dbReference type="NCBI Taxonomy" id="5974"/>
    <lineage>
        <taxon>Eukaryota</taxon>
        <taxon>Sar</taxon>
        <taxon>Alveolata</taxon>
        <taxon>Ciliophora</taxon>
        <taxon>Intramacronucleata</taxon>
        <taxon>Spirotrichea</taxon>
        <taxon>Stichotrichia</taxon>
        <taxon>Sporadotrichida</taxon>
        <taxon>Halteriidae</taxon>
        <taxon>Halteria</taxon>
    </lineage>
</organism>
<dbReference type="InterPro" id="IPR013520">
    <property type="entry name" value="Ribonucl_H"/>
</dbReference>
<dbReference type="OrthoDB" id="10570623at2759"/>
<name>A0A8J8TAA7_HALGN</name>
<evidence type="ECO:0000313" key="4">
    <source>
        <dbReference type="Proteomes" id="UP000785679"/>
    </source>
</evidence>
<evidence type="ECO:0000259" key="2">
    <source>
        <dbReference type="Pfam" id="PF00929"/>
    </source>
</evidence>
<evidence type="ECO:0000256" key="1">
    <source>
        <dbReference type="SAM" id="MobiDB-lite"/>
    </source>
</evidence>
<proteinExistence type="predicted"/>
<dbReference type="Pfam" id="PF00929">
    <property type="entry name" value="RNase_T"/>
    <property type="match status" value="1"/>
</dbReference>
<reference evidence="3" key="1">
    <citation type="submission" date="2019-06" db="EMBL/GenBank/DDBJ databases">
        <authorList>
            <person name="Zheng W."/>
        </authorList>
    </citation>
    <scope>NUCLEOTIDE SEQUENCE</scope>
    <source>
        <strain evidence="3">QDHG01</strain>
    </source>
</reference>
<dbReference type="AlphaFoldDB" id="A0A8J8TAA7"/>
<evidence type="ECO:0000313" key="3">
    <source>
        <dbReference type="EMBL" id="TNV87216.1"/>
    </source>
</evidence>
<sequence length="319" mass="36719">MKQQDQKAISGSPKPPKNVVSSQNNPYAIRDLASHFQQALHVSTPPQQESSSQASTPQPKAITPKPYIFDPMCVMDIEMTDTDPHKGRIAEIACYLVSGDLRQQILIASLVIKLDMSELKTDEVIKRFTKSGLWQELQNPEKVTPLIEAEELIIKQFEEYGITHSQIPSAGIQSYNDRIILEREMPSFNKFLNFTIIDISSVDEVASRWSKRVFNKREAKESRHRAEPNARRAITRLQYYKAQLFKKQDSPNPSPYPERGNQFYSDAWAAPWSHYVEYKDEQTWDSSSEQQQQQQQHLTYSDVGKPAFYPGQNFFGDRD</sequence>
<feature type="region of interest" description="Disordered" evidence="1">
    <location>
        <begin position="1"/>
        <end position="24"/>
    </location>
</feature>
<protein>
    <recommendedName>
        <fullName evidence="2">Exonuclease domain-containing protein</fullName>
    </recommendedName>
</protein>
<dbReference type="SUPFAM" id="SSF53098">
    <property type="entry name" value="Ribonuclease H-like"/>
    <property type="match status" value="1"/>
</dbReference>
<feature type="region of interest" description="Disordered" evidence="1">
    <location>
        <begin position="39"/>
        <end position="62"/>
    </location>
</feature>
<dbReference type="Proteomes" id="UP000785679">
    <property type="component" value="Unassembled WGS sequence"/>
</dbReference>
<keyword evidence="4" id="KW-1185">Reference proteome</keyword>
<feature type="compositionally biased region" description="Polar residues" evidence="1">
    <location>
        <begin position="39"/>
        <end position="58"/>
    </location>
</feature>
<dbReference type="InterPro" id="IPR036397">
    <property type="entry name" value="RNaseH_sf"/>
</dbReference>
<dbReference type="GO" id="GO:0003676">
    <property type="term" value="F:nucleic acid binding"/>
    <property type="evidence" value="ECO:0007669"/>
    <property type="project" value="InterPro"/>
</dbReference>
<dbReference type="Gene3D" id="3.30.420.10">
    <property type="entry name" value="Ribonuclease H-like superfamily/Ribonuclease H"/>
    <property type="match status" value="1"/>
</dbReference>
<feature type="domain" description="Exonuclease" evidence="2">
    <location>
        <begin position="74"/>
        <end position="227"/>
    </location>
</feature>
<gene>
    <name evidence="3" type="ORF">FGO68_gene13436</name>
</gene>
<dbReference type="InterPro" id="IPR012337">
    <property type="entry name" value="RNaseH-like_sf"/>
</dbReference>